<evidence type="ECO:0000313" key="1">
    <source>
        <dbReference type="EMBL" id="MDN3706602.1"/>
    </source>
</evidence>
<keyword evidence="2" id="KW-1185">Reference proteome</keyword>
<dbReference type="EMBL" id="JAUFQU010000001">
    <property type="protein sequence ID" value="MDN3706602.1"/>
    <property type="molecule type" value="Genomic_DNA"/>
</dbReference>
<name>A0ABT8CSP3_9FLAO</name>
<comment type="caution">
    <text evidence="1">The sequence shown here is derived from an EMBL/GenBank/DDBJ whole genome shotgun (WGS) entry which is preliminary data.</text>
</comment>
<dbReference type="RefSeq" id="WP_290362669.1">
    <property type="nucleotide sequence ID" value="NZ_JAUFQU010000001.1"/>
</dbReference>
<dbReference type="Proteomes" id="UP001242368">
    <property type="component" value="Unassembled WGS sequence"/>
</dbReference>
<reference evidence="2" key="1">
    <citation type="journal article" date="2019" name="Int. J. Syst. Evol. Microbiol.">
        <title>The Global Catalogue of Microorganisms (GCM) 10K type strain sequencing project: providing services to taxonomists for standard genome sequencing and annotation.</title>
        <authorList>
            <consortium name="The Broad Institute Genomics Platform"/>
            <consortium name="The Broad Institute Genome Sequencing Center for Infectious Disease"/>
            <person name="Wu L."/>
            <person name="Ma J."/>
        </authorList>
    </citation>
    <scope>NUCLEOTIDE SEQUENCE [LARGE SCALE GENOMIC DNA]</scope>
    <source>
        <strain evidence="2">CECT 7184</strain>
    </source>
</reference>
<evidence type="ECO:0008006" key="3">
    <source>
        <dbReference type="Google" id="ProtNLM"/>
    </source>
</evidence>
<proteinExistence type="predicted"/>
<accession>A0ABT8CSP3</accession>
<gene>
    <name evidence="1" type="ORF">QW060_05595</name>
</gene>
<sequence length="159" mass="17949">MTYYNYIRKGVWLMAAVLMLSCKKEAKNTENLIGSRTDTTRIEASAMESGKYLYQKEGDTISLQLQVKDSKVTGELVYKLKEKDANTGTIEGEIKDNIIIALYTFQSEGTTSVRQVAFKFTDKGVVEGYGAVEEKEGKVLFKDINTLNYTDEMILLKQN</sequence>
<organism evidence="1 2">
    <name type="scientific">Paenimyroides ceti</name>
    <dbReference type="NCBI Taxonomy" id="395087"/>
    <lineage>
        <taxon>Bacteria</taxon>
        <taxon>Pseudomonadati</taxon>
        <taxon>Bacteroidota</taxon>
        <taxon>Flavobacteriia</taxon>
        <taxon>Flavobacteriales</taxon>
        <taxon>Flavobacteriaceae</taxon>
        <taxon>Paenimyroides</taxon>
    </lineage>
</organism>
<evidence type="ECO:0000313" key="2">
    <source>
        <dbReference type="Proteomes" id="UP001242368"/>
    </source>
</evidence>
<protein>
    <recommendedName>
        <fullName evidence="3">Lipoprotein</fullName>
    </recommendedName>
</protein>